<sequence length="743" mass="82874">MILISTISRPQHTSDDDLMATAAAATAKKPSFPLPAGYFKCPPLSQQEFAHLMALGKESSRAFIQQTENLRDYTWQELGKKSQITLYKGIKTSAPSAPFLVLRAVGDVAGTLEEVASMHQLSNADTLQQFLEESDDILDLHTLYDITADTRAMSSRYLTSTLQVAVRWMAMKVPTAATAFMHPRDFCYLETQDYFTDAKGRRGWAISMDSMAMDACCPAFGGNVTNIVRGKVQASGYSFVESETQGMLHASHWFQVDYHGKIPVWIQNLILKGRVHRMIHFNTRMHEHRLKKVDLLAEFDVRRTSQSHRTNCFICRKKFRLLSRKITCRKCGEVRVVVCSNCQHTWDIVRNDKKRKVSICSMCTSSLRAPLHQLTPSSEGSLSTSAPPPHSFLAADVTHLRMPRLARHYSYDEFMHTRPGLRKLKSNSVDFTNSGSDYNVEDDPGYTTGVAVDLDTLLDSPRVPGVIDARWGDVETAVEEECVDYKPNLFRKGFCMNCQKQHDASDDGSIRQTKTFKKIHLTPSAHAANAEFNPMALPENSELSAELRKSRADSMDSVVSLRSRLNSEDMLDDHFLKTHGVHSMMKDLMAEYGTDSAASLNPQVLEAKLLGLQAQLEQLQLDKARFKKDSVIRRHDVSSDGHVAASKTFVKIHSPTTSPHAARAELNPLAQHSELSVALTLAREEALGRLHDRLQAADALGDIAAQLATLRHEVETVPNSNALESKLQELEVLVGKAAPSPLQ</sequence>
<feature type="domain" description="FYVE-type" evidence="5">
    <location>
        <begin position="306"/>
        <end position="368"/>
    </location>
</feature>
<keyword evidence="3" id="KW-0862">Zinc</keyword>
<dbReference type="Gene3D" id="3.30.40.10">
    <property type="entry name" value="Zinc/RING finger domain, C3HC4 (zinc finger)"/>
    <property type="match status" value="1"/>
</dbReference>
<accession>A0A3R6V902</accession>
<dbReference type="Pfam" id="PF01363">
    <property type="entry name" value="FYVE"/>
    <property type="match status" value="1"/>
</dbReference>
<keyword evidence="7" id="KW-1185">Reference proteome</keyword>
<dbReference type="InterPro" id="IPR000306">
    <property type="entry name" value="Znf_FYVE"/>
</dbReference>
<dbReference type="CDD" id="cd00065">
    <property type="entry name" value="FYVE_like_SF"/>
    <property type="match status" value="1"/>
</dbReference>
<dbReference type="SUPFAM" id="SSF57903">
    <property type="entry name" value="FYVE/PHD zinc finger"/>
    <property type="match status" value="1"/>
</dbReference>
<evidence type="ECO:0000256" key="4">
    <source>
        <dbReference type="PROSITE-ProRule" id="PRU00091"/>
    </source>
</evidence>
<proteinExistence type="predicted"/>
<evidence type="ECO:0000313" key="7">
    <source>
        <dbReference type="Proteomes" id="UP000285060"/>
    </source>
</evidence>
<evidence type="ECO:0000256" key="1">
    <source>
        <dbReference type="ARBA" id="ARBA00022723"/>
    </source>
</evidence>
<dbReference type="EMBL" id="QUSY01000626">
    <property type="protein sequence ID" value="RHY28201.1"/>
    <property type="molecule type" value="Genomic_DNA"/>
</dbReference>
<evidence type="ECO:0000256" key="3">
    <source>
        <dbReference type="ARBA" id="ARBA00022833"/>
    </source>
</evidence>
<dbReference type="PROSITE" id="PS50178">
    <property type="entry name" value="ZF_FYVE"/>
    <property type="match status" value="1"/>
</dbReference>
<dbReference type="SUPFAM" id="SSF55961">
    <property type="entry name" value="Bet v1-like"/>
    <property type="match status" value="1"/>
</dbReference>
<dbReference type="Proteomes" id="UP000285060">
    <property type="component" value="Unassembled WGS sequence"/>
</dbReference>
<dbReference type="InterPro" id="IPR011011">
    <property type="entry name" value="Znf_FYVE_PHD"/>
</dbReference>
<evidence type="ECO:0000259" key="5">
    <source>
        <dbReference type="PROSITE" id="PS50178"/>
    </source>
</evidence>
<dbReference type="InterPro" id="IPR023393">
    <property type="entry name" value="START-like_dom_sf"/>
</dbReference>
<dbReference type="AlphaFoldDB" id="A0A3R6V902"/>
<organism evidence="6 7">
    <name type="scientific">Aphanomyces invadans</name>
    <dbReference type="NCBI Taxonomy" id="157072"/>
    <lineage>
        <taxon>Eukaryota</taxon>
        <taxon>Sar</taxon>
        <taxon>Stramenopiles</taxon>
        <taxon>Oomycota</taxon>
        <taxon>Saprolegniomycetes</taxon>
        <taxon>Saprolegniales</taxon>
        <taxon>Verrucalvaceae</taxon>
        <taxon>Aphanomyces</taxon>
    </lineage>
</organism>
<comment type="caution">
    <text evidence="6">The sequence shown here is derived from an EMBL/GenBank/DDBJ whole genome shotgun (WGS) entry which is preliminary data.</text>
</comment>
<dbReference type="SMART" id="SM00064">
    <property type="entry name" value="FYVE"/>
    <property type="match status" value="1"/>
</dbReference>
<evidence type="ECO:0000256" key="2">
    <source>
        <dbReference type="ARBA" id="ARBA00022771"/>
    </source>
</evidence>
<protein>
    <recommendedName>
        <fullName evidence="5">FYVE-type domain-containing protein</fullName>
    </recommendedName>
</protein>
<dbReference type="GO" id="GO:0008270">
    <property type="term" value="F:zinc ion binding"/>
    <property type="evidence" value="ECO:0007669"/>
    <property type="project" value="UniProtKB-KW"/>
</dbReference>
<dbReference type="PANTHER" id="PTHR13510:SF44">
    <property type="entry name" value="RABENOSYN-5"/>
    <property type="match status" value="1"/>
</dbReference>
<gene>
    <name evidence="6" type="ORF">DYB32_006400</name>
</gene>
<evidence type="ECO:0000313" key="6">
    <source>
        <dbReference type="EMBL" id="RHY28201.1"/>
    </source>
</evidence>
<reference evidence="6 7" key="1">
    <citation type="submission" date="2018-08" db="EMBL/GenBank/DDBJ databases">
        <title>Aphanomyces genome sequencing and annotation.</title>
        <authorList>
            <person name="Minardi D."/>
            <person name="Oidtmann B."/>
            <person name="Van Der Giezen M."/>
            <person name="Studholme D.J."/>
        </authorList>
    </citation>
    <scope>NUCLEOTIDE SEQUENCE [LARGE SCALE GENOMIC DNA]</scope>
    <source>
        <strain evidence="6 7">NJM0002</strain>
    </source>
</reference>
<dbReference type="VEuPathDB" id="FungiDB:H310_14479"/>
<dbReference type="InterPro" id="IPR013083">
    <property type="entry name" value="Znf_RING/FYVE/PHD"/>
</dbReference>
<name>A0A3R6V902_9STRA</name>
<keyword evidence="2 4" id="KW-0863">Zinc-finger</keyword>
<dbReference type="InterPro" id="IPR017455">
    <property type="entry name" value="Znf_FYVE-rel"/>
</dbReference>
<dbReference type="PANTHER" id="PTHR13510">
    <property type="entry name" value="FYVE-FINGER-CONTAINING RAB5 EFFECTOR PROTEIN RABENOSYN-5-RELATED"/>
    <property type="match status" value="1"/>
</dbReference>
<dbReference type="InterPro" id="IPR052727">
    <property type="entry name" value="Rab4/Rab5_effector"/>
</dbReference>
<keyword evidence="1" id="KW-0479">Metal-binding</keyword>
<dbReference type="Gene3D" id="3.30.530.20">
    <property type="match status" value="1"/>
</dbReference>